<evidence type="ECO:0000256" key="7">
    <source>
        <dbReference type="SAM" id="SignalP"/>
    </source>
</evidence>
<reference evidence="9" key="1">
    <citation type="submission" date="2022-08" db="UniProtKB">
        <authorList>
            <consortium name="EnsemblMetazoa"/>
        </authorList>
    </citation>
    <scope>IDENTIFICATION</scope>
    <source>
        <strain evidence="9">05x7-T-G4-1.051#20</strain>
    </source>
</reference>
<evidence type="ECO:0000256" key="6">
    <source>
        <dbReference type="ARBA" id="ARBA00023157"/>
    </source>
</evidence>
<evidence type="ECO:0000259" key="8">
    <source>
        <dbReference type="PROSITE" id="PS51412"/>
    </source>
</evidence>
<dbReference type="GO" id="GO:0005576">
    <property type="term" value="C:extracellular region"/>
    <property type="evidence" value="ECO:0007669"/>
    <property type="project" value="UniProtKB-SubCell"/>
</dbReference>
<evidence type="ECO:0000256" key="5">
    <source>
        <dbReference type="ARBA" id="ARBA00023136"/>
    </source>
</evidence>
<evidence type="ECO:0000256" key="3">
    <source>
        <dbReference type="ARBA" id="ARBA00022525"/>
    </source>
</evidence>
<dbReference type="AlphaFoldDB" id="A0A8W8IIL4"/>
<dbReference type="PROSITE" id="PS51412">
    <property type="entry name" value="MACPF_2"/>
    <property type="match status" value="1"/>
</dbReference>
<evidence type="ECO:0000256" key="1">
    <source>
        <dbReference type="ARBA" id="ARBA00004370"/>
    </source>
</evidence>
<keyword evidence="4" id="KW-0204">Cytolysis</keyword>
<feature type="domain" description="MACPF" evidence="8">
    <location>
        <begin position="279"/>
        <end position="614"/>
    </location>
</feature>
<evidence type="ECO:0000256" key="2">
    <source>
        <dbReference type="ARBA" id="ARBA00004613"/>
    </source>
</evidence>
<protein>
    <recommendedName>
        <fullName evidence="8">MACPF domain-containing protein</fullName>
    </recommendedName>
</protein>
<feature type="chain" id="PRO_5036492195" description="MACPF domain-containing protein" evidence="7">
    <location>
        <begin position="23"/>
        <end position="614"/>
    </location>
</feature>
<dbReference type="GO" id="GO:0016020">
    <property type="term" value="C:membrane"/>
    <property type="evidence" value="ECO:0007669"/>
    <property type="project" value="UniProtKB-SubCell"/>
</dbReference>
<keyword evidence="7" id="KW-0732">Signal</keyword>
<keyword evidence="3" id="KW-0964">Secreted</keyword>
<dbReference type="SMART" id="SM00457">
    <property type="entry name" value="MACPF"/>
    <property type="match status" value="1"/>
</dbReference>
<evidence type="ECO:0000313" key="9">
    <source>
        <dbReference type="EnsemblMetazoa" id="G14268.1:cds"/>
    </source>
</evidence>
<comment type="subcellular location">
    <subcellularLocation>
        <location evidence="1">Membrane</location>
    </subcellularLocation>
    <subcellularLocation>
        <location evidence="2">Secreted</location>
    </subcellularLocation>
</comment>
<accession>A0A8W8IIL4</accession>
<keyword evidence="5" id="KW-0472">Membrane</keyword>
<dbReference type="InterPro" id="IPR020863">
    <property type="entry name" value="MACPF_CS"/>
</dbReference>
<sequence>MTGLQGLAFILIFLGGYKSVTSHCQVINTSLASLTLEELVSGFRFQQLQLSTTMMNASYHARLPEKLAAAEAREADQREAKASRAFHEAKTPFIATTSRYNLGYIGRGYDLFKGNPLSDDGVVDQGFRLPIMELPYTHKFTADGTYRIPDNVDVISESSAKFGSSLHTVQSESDYKSMLSVDASAKTPFIATTSRYNLGYIGRGYDLFKGNPLSDDGVVDQGFRLPIMELPYTHKFTADGTYRIPDNVDVISESSAKFGSSLHTVQSESDYKSMLSVDASAKTPFIATTSRYNLGYIGRGYDLFKGNPLSDDGVVDQGFRLPIMELPYTHKFTADGTYRIPDNVDVISESSAKFGSSLHTVQSESDYKSMLSVDASVNAHGGGWGVSASFSASASYQKNTREIQKGETTTLNVVSRAVVYRARMSETSKSSKVNDYFEKAVMLLPMENCESGVLQEMYINLVREFGTHYTTEVVMGAKAVQQLTFSRSDLSKLESEGISSKVAAQASFSGFGASGGGGFSVGVSSKEEAFNRVQNTNKEQYEYYIGGNPPSGDFSSGSTESLREWARSADEKPVPIQYKMTSIDNLLKPGYFKDITYGMNRDVCVLLMTIQKSM</sequence>
<organism evidence="9 10">
    <name type="scientific">Magallana gigas</name>
    <name type="common">Pacific oyster</name>
    <name type="synonym">Crassostrea gigas</name>
    <dbReference type="NCBI Taxonomy" id="29159"/>
    <lineage>
        <taxon>Eukaryota</taxon>
        <taxon>Metazoa</taxon>
        <taxon>Spiralia</taxon>
        <taxon>Lophotrochozoa</taxon>
        <taxon>Mollusca</taxon>
        <taxon>Bivalvia</taxon>
        <taxon>Autobranchia</taxon>
        <taxon>Pteriomorphia</taxon>
        <taxon>Ostreida</taxon>
        <taxon>Ostreoidea</taxon>
        <taxon>Ostreidae</taxon>
        <taxon>Magallana</taxon>
    </lineage>
</organism>
<dbReference type="InterPro" id="IPR020864">
    <property type="entry name" value="MACPF"/>
</dbReference>
<proteinExistence type="predicted"/>
<evidence type="ECO:0000313" key="10">
    <source>
        <dbReference type="Proteomes" id="UP000005408"/>
    </source>
</evidence>
<keyword evidence="10" id="KW-1185">Reference proteome</keyword>
<dbReference type="EnsemblMetazoa" id="G14268.1">
    <property type="protein sequence ID" value="G14268.1:cds"/>
    <property type="gene ID" value="G14268"/>
</dbReference>
<evidence type="ECO:0000256" key="4">
    <source>
        <dbReference type="ARBA" id="ARBA00022852"/>
    </source>
</evidence>
<dbReference type="PANTHER" id="PTHR45742">
    <property type="entry name" value="COMPLEMENT COMPONENT C6"/>
    <property type="match status" value="1"/>
</dbReference>
<name>A0A8W8IIL4_MAGGI</name>
<dbReference type="GO" id="GO:0031640">
    <property type="term" value="P:killing of cells of another organism"/>
    <property type="evidence" value="ECO:0007669"/>
    <property type="project" value="UniProtKB-KW"/>
</dbReference>
<dbReference type="PANTHER" id="PTHR45742:SF8">
    <property type="entry name" value="FLOCCULATION PROTEIN FLO11"/>
    <property type="match status" value="1"/>
</dbReference>
<dbReference type="PROSITE" id="PS00279">
    <property type="entry name" value="MACPF_1"/>
    <property type="match status" value="1"/>
</dbReference>
<dbReference type="Pfam" id="PF01823">
    <property type="entry name" value="MACPF"/>
    <property type="match status" value="1"/>
</dbReference>
<keyword evidence="6" id="KW-1015">Disulfide bond</keyword>
<feature type="signal peptide" evidence="7">
    <location>
        <begin position="1"/>
        <end position="22"/>
    </location>
</feature>
<dbReference type="Proteomes" id="UP000005408">
    <property type="component" value="Unassembled WGS sequence"/>
</dbReference>